<gene>
    <name evidence="1" type="ORF">LA76x_0948</name>
</gene>
<dbReference type="KEGG" id="lab:LA76x_0948"/>
<dbReference type="EMBL" id="CP011129">
    <property type="protein sequence ID" value="ALN79109.1"/>
    <property type="molecule type" value="Genomic_DNA"/>
</dbReference>
<accession>A0A0S2F6C0</accession>
<dbReference type="STRING" id="84531.LA76x_0948"/>
<name>A0A0S2F6C0_LYSAN</name>
<organism evidence="1 2">
    <name type="scientific">Lysobacter antibioticus</name>
    <dbReference type="NCBI Taxonomy" id="84531"/>
    <lineage>
        <taxon>Bacteria</taxon>
        <taxon>Pseudomonadati</taxon>
        <taxon>Pseudomonadota</taxon>
        <taxon>Gammaproteobacteria</taxon>
        <taxon>Lysobacterales</taxon>
        <taxon>Lysobacteraceae</taxon>
        <taxon>Lysobacter</taxon>
    </lineage>
</organism>
<reference evidence="1 2" key="1">
    <citation type="journal article" date="2015" name="BMC Genomics">
        <title>Comparative genomics and metabolic profiling of the genus Lysobacter.</title>
        <authorList>
            <person name="de Bruijn I."/>
            <person name="Cheng X."/>
            <person name="de Jager V."/>
            <person name="Exposito R.G."/>
            <person name="Watrous J."/>
            <person name="Patel N."/>
            <person name="Postma J."/>
            <person name="Dorrestein P.C."/>
            <person name="Kobayashi D."/>
            <person name="Raaijmakers J.M."/>
        </authorList>
    </citation>
    <scope>NUCLEOTIDE SEQUENCE [LARGE SCALE GENOMIC DNA]</scope>
    <source>
        <strain evidence="1 2">76</strain>
    </source>
</reference>
<dbReference type="Proteomes" id="UP000060787">
    <property type="component" value="Chromosome"/>
</dbReference>
<proteinExistence type="predicted"/>
<protein>
    <submittedName>
        <fullName evidence="1">Uncharacterized protein</fullName>
    </submittedName>
</protein>
<evidence type="ECO:0000313" key="2">
    <source>
        <dbReference type="Proteomes" id="UP000060787"/>
    </source>
</evidence>
<keyword evidence="2" id="KW-1185">Reference proteome</keyword>
<dbReference type="AlphaFoldDB" id="A0A0S2F6C0"/>
<sequence length="87" mass="9892">MHRIRGQQEGGRECDRHDHATAEGCREGLEFGDHAVCSPIAVVPSSLARDVLLAKCSKCFPDPDCPRRPLWRDCRLHRRRPLDSPFT</sequence>
<evidence type="ECO:0000313" key="1">
    <source>
        <dbReference type="EMBL" id="ALN79109.1"/>
    </source>
</evidence>
<dbReference type="PATRIC" id="fig|84531.8.peg.974"/>